<keyword evidence="11" id="KW-1185">Reference proteome</keyword>
<proteinExistence type="inferred from homology"/>
<gene>
    <name evidence="10" type="ORF">PCANC_28380</name>
</gene>
<dbReference type="InterPro" id="IPR027417">
    <property type="entry name" value="P-loop_NTPase"/>
</dbReference>
<sequence length="379" mass="42276">MSDPKKVPVTVLSGQLGSGKSTLLRRLLTNQNQLKIAIVMNEFAQTASIEGKSIQLTVANEGTQVQEWLELDNGCLCCSAQDQGVLAIESLMQRRGTFDHIVVETTGIADPTQIALLFWIDSALESLLYLDGIVTVVDCVHLETQLQEEATANRGTVTQQIAVADSLYLSKIDLVPQSKLEPLKKLISFMNDSALLSQSDDELQIILPKVLSLDSFANYRGLQQPVTKPERSIENLESSLMKRLTRQVGNSADPHFKTTHDGFSTITINLPIFENVSANNSKFDQTFRKLLWEGILGEEEEGYSITLNSNIQEPRILRAKGLLKDHHGNWYILQAVRETYEIQPVHPDVFMGEHETPKLVLIGKGLDAQLEKHFIKEIS</sequence>
<dbReference type="CDD" id="cd03112">
    <property type="entry name" value="CobW-like"/>
    <property type="match status" value="1"/>
</dbReference>
<dbReference type="Pfam" id="PF07683">
    <property type="entry name" value="CobW_C"/>
    <property type="match status" value="1"/>
</dbReference>
<evidence type="ECO:0008006" key="12">
    <source>
        <dbReference type="Google" id="ProtNLM"/>
    </source>
</evidence>
<keyword evidence="1" id="KW-0547">Nucleotide-binding</keyword>
<dbReference type="GO" id="GO:0016787">
    <property type="term" value="F:hydrolase activity"/>
    <property type="evidence" value="ECO:0007669"/>
    <property type="project" value="UniProtKB-KW"/>
</dbReference>
<name>A0A2N5TC32_9BASI</name>
<dbReference type="Gene3D" id="3.30.1220.10">
    <property type="entry name" value="CobW-like, C-terminal domain"/>
    <property type="match status" value="1"/>
</dbReference>
<dbReference type="InterPro" id="IPR011629">
    <property type="entry name" value="CobW-like_C"/>
</dbReference>
<organism evidence="10 11">
    <name type="scientific">Puccinia coronata f. sp. avenae</name>
    <dbReference type="NCBI Taxonomy" id="200324"/>
    <lineage>
        <taxon>Eukaryota</taxon>
        <taxon>Fungi</taxon>
        <taxon>Dikarya</taxon>
        <taxon>Basidiomycota</taxon>
        <taxon>Pucciniomycotina</taxon>
        <taxon>Pucciniomycetes</taxon>
        <taxon>Pucciniales</taxon>
        <taxon>Pucciniaceae</taxon>
        <taxon>Puccinia</taxon>
    </lineage>
</organism>
<evidence type="ECO:0000256" key="4">
    <source>
        <dbReference type="ARBA" id="ARBA00023134"/>
    </source>
</evidence>
<comment type="caution">
    <text evidence="10">The sequence shown here is derived from an EMBL/GenBank/DDBJ whole genome shotgun (WGS) entry which is preliminary data.</text>
</comment>
<dbReference type="GO" id="GO:0005737">
    <property type="term" value="C:cytoplasm"/>
    <property type="evidence" value="ECO:0007669"/>
    <property type="project" value="TreeGrafter"/>
</dbReference>
<evidence type="ECO:0000256" key="3">
    <source>
        <dbReference type="ARBA" id="ARBA00022833"/>
    </source>
</evidence>
<dbReference type="AlphaFoldDB" id="A0A2N5TC32"/>
<dbReference type="Gene3D" id="3.40.50.300">
    <property type="entry name" value="P-loop containing nucleotide triphosphate hydrolases"/>
    <property type="match status" value="1"/>
</dbReference>
<dbReference type="InterPro" id="IPR036627">
    <property type="entry name" value="CobW-likC_sf"/>
</dbReference>
<dbReference type="SUPFAM" id="SSF90002">
    <property type="entry name" value="Hypothetical protein YjiA, C-terminal domain"/>
    <property type="match status" value="1"/>
</dbReference>
<evidence type="ECO:0000256" key="1">
    <source>
        <dbReference type="ARBA" id="ARBA00022741"/>
    </source>
</evidence>
<evidence type="ECO:0000256" key="7">
    <source>
        <dbReference type="ARBA" id="ARBA00049117"/>
    </source>
</evidence>
<dbReference type="InterPro" id="IPR051316">
    <property type="entry name" value="Zinc-reg_GTPase_activator"/>
</dbReference>
<evidence type="ECO:0000313" key="10">
    <source>
        <dbReference type="EMBL" id="PLW23032.1"/>
    </source>
</evidence>
<reference evidence="10 11" key="1">
    <citation type="submission" date="2017-11" db="EMBL/GenBank/DDBJ databases">
        <title>De novo assembly and phasing of dikaryotic genomes from two isolates of Puccinia coronata f. sp. avenae, the causal agent of oat crown rust.</title>
        <authorList>
            <person name="Miller M.E."/>
            <person name="Zhang Y."/>
            <person name="Omidvar V."/>
            <person name="Sperschneider J."/>
            <person name="Schwessinger B."/>
            <person name="Raley C."/>
            <person name="Palmer J.M."/>
            <person name="Garnica D."/>
            <person name="Upadhyaya N."/>
            <person name="Rathjen J."/>
            <person name="Taylor J.M."/>
            <person name="Park R.F."/>
            <person name="Dodds P.N."/>
            <person name="Hirsch C.D."/>
            <person name="Kianian S.F."/>
            <person name="Figueroa M."/>
        </authorList>
    </citation>
    <scope>NUCLEOTIDE SEQUENCE [LARGE SCALE GENOMIC DNA]</scope>
    <source>
        <strain evidence="10">12NC29</strain>
    </source>
</reference>
<feature type="domain" description="CobW/HypB/UreG nucleotide-binding" evidence="8">
    <location>
        <begin position="8"/>
        <end position="194"/>
    </location>
</feature>
<keyword evidence="3" id="KW-0862">Zinc</keyword>
<accession>A0A2N5TC32</accession>
<dbReference type="Proteomes" id="UP000235388">
    <property type="component" value="Unassembled WGS sequence"/>
</dbReference>
<evidence type="ECO:0000259" key="8">
    <source>
        <dbReference type="Pfam" id="PF02492"/>
    </source>
</evidence>
<protein>
    <recommendedName>
        <fullName evidence="12">CobW C-terminal domain-containing protein</fullName>
    </recommendedName>
</protein>
<feature type="domain" description="CobW C-terminal" evidence="9">
    <location>
        <begin position="312"/>
        <end position="369"/>
    </location>
</feature>
<dbReference type="Pfam" id="PF02492">
    <property type="entry name" value="cobW"/>
    <property type="match status" value="1"/>
</dbReference>
<keyword evidence="4" id="KW-0342">GTP-binding</keyword>
<keyword evidence="2" id="KW-0378">Hydrolase</keyword>
<evidence type="ECO:0000259" key="9">
    <source>
        <dbReference type="Pfam" id="PF07683"/>
    </source>
</evidence>
<evidence type="ECO:0000256" key="5">
    <source>
        <dbReference type="ARBA" id="ARBA00023186"/>
    </source>
</evidence>
<keyword evidence="5" id="KW-0143">Chaperone</keyword>
<evidence type="ECO:0000256" key="6">
    <source>
        <dbReference type="ARBA" id="ARBA00034320"/>
    </source>
</evidence>
<dbReference type="InterPro" id="IPR003495">
    <property type="entry name" value="CobW/HypB/UreG_nucleotide-bd"/>
</dbReference>
<evidence type="ECO:0000256" key="2">
    <source>
        <dbReference type="ARBA" id="ARBA00022801"/>
    </source>
</evidence>
<comment type="catalytic activity">
    <reaction evidence="7">
        <text>GTP + H2O = GDP + phosphate + H(+)</text>
        <dbReference type="Rhea" id="RHEA:19669"/>
        <dbReference type="ChEBI" id="CHEBI:15377"/>
        <dbReference type="ChEBI" id="CHEBI:15378"/>
        <dbReference type="ChEBI" id="CHEBI:37565"/>
        <dbReference type="ChEBI" id="CHEBI:43474"/>
        <dbReference type="ChEBI" id="CHEBI:58189"/>
    </reaction>
    <physiologicalReaction direction="left-to-right" evidence="7">
        <dbReference type="Rhea" id="RHEA:19670"/>
    </physiologicalReaction>
</comment>
<dbReference type="OrthoDB" id="258627at2759"/>
<dbReference type="STRING" id="200324.A0A2N5TC32"/>
<dbReference type="GO" id="GO:0005525">
    <property type="term" value="F:GTP binding"/>
    <property type="evidence" value="ECO:0007669"/>
    <property type="project" value="UniProtKB-KW"/>
</dbReference>
<dbReference type="EMBL" id="PGCJ01000735">
    <property type="protein sequence ID" value="PLW23032.1"/>
    <property type="molecule type" value="Genomic_DNA"/>
</dbReference>
<dbReference type="PANTHER" id="PTHR13748">
    <property type="entry name" value="COBW-RELATED"/>
    <property type="match status" value="1"/>
</dbReference>
<comment type="similarity">
    <text evidence="6">Belongs to the SIMIBI class G3E GTPase family. ZNG1 subfamily.</text>
</comment>
<evidence type="ECO:0000313" key="11">
    <source>
        <dbReference type="Proteomes" id="UP000235388"/>
    </source>
</evidence>
<dbReference type="PANTHER" id="PTHR13748:SF31">
    <property type="entry name" value="ZINC-REGULATED GTPASE METALLOPROTEIN ACTIVATOR 1A-RELATED"/>
    <property type="match status" value="1"/>
</dbReference>
<dbReference type="SUPFAM" id="SSF52540">
    <property type="entry name" value="P-loop containing nucleoside triphosphate hydrolases"/>
    <property type="match status" value="1"/>
</dbReference>